<evidence type="ECO:0000256" key="6">
    <source>
        <dbReference type="ARBA" id="ARBA00022962"/>
    </source>
</evidence>
<evidence type="ECO:0000259" key="10">
    <source>
        <dbReference type="Pfam" id="PF00155"/>
    </source>
</evidence>
<comment type="function">
    <text evidence="1">Decarboxylates L-threonine-O-3-phosphate to yield (R)-1-amino-2-propanol O-2-phosphate, the precursor for the linkage between the nucleotide loop and the corrin ring in cobalamin.</text>
</comment>
<dbReference type="Proteomes" id="UP000000420">
    <property type="component" value="Chromosome"/>
</dbReference>
<feature type="domain" description="Aminotransferase class I/classII large" evidence="10">
    <location>
        <begin position="77"/>
        <end position="323"/>
    </location>
</feature>
<dbReference type="SUPFAM" id="SSF53383">
    <property type="entry name" value="PLP-dependent transferases"/>
    <property type="match status" value="1"/>
</dbReference>
<dbReference type="NCBIfam" id="TIGR00313">
    <property type="entry name" value="cobQ"/>
    <property type="match status" value="1"/>
</dbReference>
<name>A0A0H2X501_XANC8</name>
<accession>A0A0H2X501</accession>
<gene>
    <name evidence="9" type="primary">cobQ</name>
    <name evidence="13" type="ordered locus">XC_1097</name>
</gene>
<dbReference type="Gene3D" id="3.40.640.10">
    <property type="entry name" value="Type I PLP-dependent aspartate aminotransferase-like (Major domain)"/>
    <property type="match status" value="1"/>
</dbReference>
<dbReference type="HOGENOM" id="CLU_013947_2_2_6"/>
<feature type="active site" description="Nucleophile" evidence="9">
    <location>
        <position position="670"/>
    </location>
</feature>
<dbReference type="PANTHER" id="PTHR21343:SF1">
    <property type="entry name" value="COBYRIC ACID SYNTHASE"/>
    <property type="match status" value="1"/>
</dbReference>
<dbReference type="Gene3D" id="3.40.50.300">
    <property type="entry name" value="P-loop containing nucleotide triphosphate hydrolases"/>
    <property type="match status" value="1"/>
</dbReference>
<dbReference type="Gene3D" id="3.90.1150.10">
    <property type="entry name" value="Aspartate Aminotransferase, domain 1"/>
    <property type="match status" value="1"/>
</dbReference>
<comment type="catalytic activity">
    <reaction evidence="8">
        <text>O-phospho-L-threonine + H(+) = (R)-1-aminopropan-2-yl phosphate + CO2</text>
        <dbReference type="Rhea" id="RHEA:11492"/>
        <dbReference type="ChEBI" id="CHEBI:15378"/>
        <dbReference type="ChEBI" id="CHEBI:16526"/>
        <dbReference type="ChEBI" id="CHEBI:58563"/>
        <dbReference type="ChEBI" id="CHEBI:58675"/>
        <dbReference type="EC" id="4.1.1.81"/>
    </reaction>
</comment>
<proteinExistence type="inferred from homology"/>
<dbReference type="InterPro" id="IPR002586">
    <property type="entry name" value="CobQ/CobB/MinD/ParA_Nub-bd_dom"/>
</dbReference>
<dbReference type="InterPro" id="IPR027417">
    <property type="entry name" value="P-loop_NTPase"/>
</dbReference>
<dbReference type="PROSITE" id="PS51274">
    <property type="entry name" value="GATASE_COBBQ"/>
    <property type="match status" value="1"/>
</dbReference>
<keyword evidence="6 9" id="KW-0315">Glutamine amidotransferase</keyword>
<dbReference type="CDD" id="cd00609">
    <property type="entry name" value="AAT_like"/>
    <property type="match status" value="1"/>
</dbReference>
<dbReference type="AlphaFoldDB" id="A0A0H2X501"/>
<keyword evidence="5 9" id="KW-0169">Cobalamin biosynthesis</keyword>
<evidence type="ECO:0000313" key="13">
    <source>
        <dbReference type="EMBL" id="AAY48167.1"/>
    </source>
</evidence>
<dbReference type="InterPro" id="IPR029062">
    <property type="entry name" value="Class_I_gatase-like"/>
</dbReference>
<dbReference type="UniPathway" id="UPA00148"/>
<dbReference type="GO" id="GO:0030170">
    <property type="term" value="F:pyridoxal phosphate binding"/>
    <property type="evidence" value="ECO:0007669"/>
    <property type="project" value="InterPro"/>
</dbReference>
<dbReference type="InterPro" id="IPR015422">
    <property type="entry name" value="PyrdxlP-dep_Trfase_small"/>
</dbReference>
<dbReference type="InterPro" id="IPR004459">
    <property type="entry name" value="CobQ_synth"/>
</dbReference>
<dbReference type="InterPro" id="IPR015421">
    <property type="entry name" value="PyrdxlP-dep_Trfase_major"/>
</dbReference>
<feature type="domain" description="CobB/CobQ-like glutamine amidotransferase" evidence="12">
    <location>
        <begin position="591"/>
        <end position="774"/>
    </location>
</feature>
<comment type="pathway">
    <text evidence="2 9">Cofactor biosynthesis; adenosylcobalamin biosynthesis.</text>
</comment>
<dbReference type="KEGG" id="xcb:XC_1097"/>
<dbReference type="SUPFAM" id="SSF52540">
    <property type="entry name" value="P-loop containing nucleoside triphosphate hydrolases"/>
    <property type="match status" value="1"/>
</dbReference>
<comment type="similarity">
    <text evidence="3 9">Belongs to the CobB/CobQ family. CobQ subfamily.</text>
</comment>
<organism evidence="13 14">
    <name type="scientific">Xanthomonas campestris pv. campestris (strain 8004)</name>
    <dbReference type="NCBI Taxonomy" id="314565"/>
    <lineage>
        <taxon>Bacteria</taxon>
        <taxon>Pseudomonadati</taxon>
        <taxon>Pseudomonadota</taxon>
        <taxon>Gammaproteobacteria</taxon>
        <taxon>Lysobacterales</taxon>
        <taxon>Lysobacteraceae</taxon>
        <taxon>Xanthomonas</taxon>
    </lineage>
</organism>
<dbReference type="CDD" id="cd05389">
    <property type="entry name" value="CobQ_N"/>
    <property type="match status" value="1"/>
</dbReference>
<evidence type="ECO:0000256" key="8">
    <source>
        <dbReference type="ARBA" id="ARBA00048531"/>
    </source>
</evidence>
<evidence type="ECO:0000256" key="4">
    <source>
        <dbReference type="ARBA" id="ARBA00019833"/>
    </source>
</evidence>
<comment type="function">
    <text evidence="7 9">Catalyzes amidations at positions B, D, E, and G on adenosylcobyrinic A,C-diamide. NH(2) groups are provided by glutamine, and one molecule of ATP is hydrogenolyzed for each amidation.</text>
</comment>
<dbReference type="InterPro" id="IPR004839">
    <property type="entry name" value="Aminotransferase_I/II_large"/>
</dbReference>
<dbReference type="NCBIfam" id="TIGR01140">
    <property type="entry name" value="L_thr_O3P_dcar"/>
    <property type="match status" value="1"/>
</dbReference>
<sequence length="830" mass="87901">MLRFPSDDWSQACLNTVDACAALRRATALRWNTGWICPPASAPFAWLVPAIPAQHWQRLPEDDDGLPASPTAYYGAPQLLPVAGSQAAIQALPTLRAPSRVGVLAPGYAEHAQAWQRAGHTVLPLPAQPLLQADAHCDVIVLIHPNNPCADTFDGAALLQLHARLAARGGWLVVDEAFMDATPQHSLCAHTHLPGLVVLRSVGKFFGMAGARAGFVCAHATLLEALREQLGPWTLAGPTRWAVQQALMDTHWQAQARARLHGASQRLAALLTTHGLVPAAGTAFFQWCRRDDAPALHTALAQRGILTRLFETPASLRFGAAAGCRRRSAPGRCPAGIAGMSARVLMVQGCTSDAGKSTLVAALCRWLHRQGVAVAPFKPQNMALNSAVTVDGGEIGRAQAVQAQACGLPPHTDFNPVLLKPNSDTGAQVIVHGHPVATLDAVGYHAYKRTARTAVLASHARLVERFDVLLVEGAGSPAEINLREHDIANMGYAEAVDCAVILIADIDRGGVFAHLVGTLALLSPSERARVAGFVINRFRGDLALLQPGLEWLERETGKPVLGVLPYLHGLQLDAEDALPRGPVHKPQARLRVVVPVLPRISNHTDLDALLAHPQVDVQLIGPGQSPPPCDLIVLPGSKSTRQDLAWLRAQGWEAAIARHLRYGGKLLGICGGLQMLGEQVHDPHGIEGAPGSSAGLGWLALQTALQPHKQLHRVGGRLLPSGAAVSGYEIHCGLSTGTALARPLLQLDDGRSDGAVSEDGQVMGTYLHGIFDHPAALAALLAWAGLADAAPLDLASLREATLERLADTVHAHLDIAALTRLTLGEPACAN</sequence>
<evidence type="ECO:0000256" key="7">
    <source>
        <dbReference type="ARBA" id="ARBA00025166"/>
    </source>
</evidence>
<evidence type="ECO:0000259" key="12">
    <source>
        <dbReference type="Pfam" id="PF07685"/>
    </source>
</evidence>
<dbReference type="GO" id="GO:0048472">
    <property type="term" value="F:threonine-phosphate decarboxylase activity"/>
    <property type="evidence" value="ECO:0007669"/>
    <property type="project" value="UniProtKB-EC"/>
</dbReference>
<dbReference type="InterPro" id="IPR004838">
    <property type="entry name" value="NHTrfase_class1_PyrdxlP-BS"/>
</dbReference>
<dbReference type="InterPro" id="IPR033949">
    <property type="entry name" value="CobQ_GATase1"/>
</dbReference>
<evidence type="ECO:0000256" key="3">
    <source>
        <dbReference type="ARBA" id="ARBA00006205"/>
    </source>
</evidence>
<evidence type="ECO:0000256" key="1">
    <source>
        <dbReference type="ARBA" id="ARBA00003444"/>
    </source>
</evidence>
<dbReference type="InterPro" id="IPR015424">
    <property type="entry name" value="PyrdxlP-dep_Trfase"/>
</dbReference>
<dbReference type="NCBIfam" id="NF001989">
    <property type="entry name" value="PRK00784.1"/>
    <property type="match status" value="1"/>
</dbReference>
<feature type="active site" evidence="9">
    <location>
        <position position="768"/>
    </location>
</feature>
<dbReference type="HAMAP" id="MF_00028">
    <property type="entry name" value="CobQ"/>
    <property type="match status" value="1"/>
</dbReference>
<evidence type="ECO:0000259" key="11">
    <source>
        <dbReference type="Pfam" id="PF01656"/>
    </source>
</evidence>
<dbReference type="InterPro" id="IPR047045">
    <property type="entry name" value="CobQ_N"/>
</dbReference>
<evidence type="ECO:0000256" key="5">
    <source>
        <dbReference type="ARBA" id="ARBA00022573"/>
    </source>
</evidence>
<dbReference type="PROSITE" id="PS00105">
    <property type="entry name" value="AA_TRANSFER_CLASS_1"/>
    <property type="match status" value="1"/>
</dbReference>
<dbReference type="GO" id="GO:0009236">
    <property type="term" value="P:cobalamin biosynthetic process"/>
    <property type="evidence" value="ECO:0007669"/>
    <property type="project" value="UniProtKB-UniRule"/>
</dbReference>
<evidence type="ECO:0000313" key="14">
    <source>
        <dbReference type="Proteomes" id="UP000000420"/>
    </source>
</evidence>
<dbReference type="Pfam" id="PF07685">
    <property type="entry name" value="GATase_3"/>
    <property type="match status" value="1"/>
</dbReference>
<dbReference type="SUPFAM" id="SSF52317">
    <property type="entry name" value="Class I glutamine amidotransferase-like"/>
    <property type="match status" value="1"/>
</dbReference>
<dbReference type="GO" id="GO:0015420">
    <property type="term" value="F:ABC-type vitamin B12 transporter activity"/>
    <property type="evidence" value="ECO:0007669"/>
    <property type="project" value="UniProtKB-UniRule"/>
</dbReference>
<evidence type="ECO:0000256" key="9">
    <source>
        <dbReference type="HAMAP-Rule" id="MF_00028"/>
    </source>
</evidence>
<dbReference type="Gene3D" id="3.40.50.880">
    <property type="match status" value="1"/>
</dbReference>
<dbReference type="PANTHER" id="PTHR21343">
    <property type="entry name" value="DETHIOBIOTIN SYNTHETASE"/>
    <property type="match status" value="1"/>
</dbReference>
<dbReference type="CDD" id="cd01750">
    <property type="entry name" value="GATase1_CobQ"/>
    <property type="match status" value="1"/>
</dbReference>
<dbReference type="Pfam" id="PF00155">
    <property type="entry name" value="Aminotran_1_2"/>
    <property type="match status" value="1"/>
</dbReference>
<protein>
    <recommendedName>
        <fullName evidence="4 9">Cobyric acid synthase</fullName>
    </recommendedName>
</protein>
<dbReference type="EMBL" id="CP000050">
    <property type="protein sequence ID" value="AAY48167.1"/>
    <property type="molecule type" value="Genomic_DNA"/>
</dbReference>
<reference evidence="13 14" key="1">
    <citation type="journal article" date="2005" name="Genome Res.">
        <title>Comparative and functional genomic analyses of the pathogenicity of phytopathogen Xanthomonas campestris pv. campestris.</title>
        <authorList>
            <person name="Qian W."/>
            <person name="Jia Y."/>
            <person name="Ren S.X."/>
            <person name="He Y.Q."/>
            <person name="Feng J.X."/>
            <person name="Lu L.F."/>
            <person name="Sun Q."/>
            <person name="Ying G."/>
            <person name="Tang D.J."/>
            <person name="Tang H."/>
            <person name="Wu W."/>
            <person name="Hao P."/>
            <person name="Wang L."/>
            <person name="Jiang B.L."/>
            <person name="Zeng S."/>
            <person name="Gu W.Y."/>
            <person name="Lu G."/>
            <person name="Rong L."/>
            <person name="Tian Y."/>
            <person name="Yao Z."/>
            <person name="Fu G."/>
            <person name="Chen B."/>
            <person name="Fang R."/>
            <person name="Qiang B."/>
            <person name="Chen Z."/>
            <person name="Zhao G.P."/>
            <person name="Tang J.L."/>
            <person name="He C."/>
        </authorList>
    </citation>
    <scope>NUCLEOTIDE SEQUENCE [LARGE SCALE GENOMIC DNA]</scope>
    <source>
        <strain evidence="13 14">8004</strain>
    </source>
</reference>
<feature type="domain" description="CobQ/CobB/MinD/ParA nucleotide binding" evidence="11">
    <location>
        <begin position="345"/>
        <end position="570"/>
    </location>
</feature>
<evidence type="ECO:0000256" key="2">
    <source>
        <dbReference type="ARBA" id="ARBA00004953"/>
    </source>
</evidence>
<dbReference type="InterPro" id="IPR011698">
    <property type="entry name" value="GATase_3"/>
</dbReference>
<dbReference type="InterPro" id="IPR005860">
    <property type="entry name" value="CobD"/>
</dbReference>
<dbReference type="Pfam" id="PF01656">
    <property type="entry name" value="CbiA"/>
    <property type="match status" value="1"/>
</dbReference>